<evidence type="ECO:0000313" key="12">
    <source>
        <dbReference type="Proteomes" id="UP001211065"/>
    </source>
</evidence>
<evidence type="ECO:0000256" key="4">
    <source>
        <dbReference type="ARBA" id="ARBA00023163"/>
    </source>
</evidence>
<dbReference type="GO" id="GO:0006384">
    <property type="term" value="P:transcription initiation at RNA polymerase III promoter"/>
    <property type="evidence" value="ECO:0007669"/>
    <property type="project" value="InterPro"/>
</dbReference>
<dbReference type="Pfam" id="PF24538">
    <property type="entry name" value="DUF7599"/>
    <property type="match status" value="1"/>
</dbReference>
<comment type="caution">
    <text evidence="11">The sequence shown here is derived from an EMBL/GenBank/DDBJ whole genome shotgun (WGS) entry which is preliminary data.</text>
</comment>
<evidence type="ECO:0000256" key="6">
    <source>
        <dbReference type="SAM" id="MobiDB-lite"/>
    </source>
</evidence>
<dbReference type="Proteomes" id="UP001211065">
    <property type="component" value="Unassembled WGS sequence"/>
</dbReference>
<dbReference type="GO" id="GO:0000127">
    <property type="term" value="C:transcription factor TFIIIC complex"/>
    <property type="evidence" value="ECO:0007669"/>
    <property type="project" value="InterPro"/>
</dbReference>
<dbReference type="Pfam" id="PF20222">
    <property type="entry name" value="DUF6581"/>
    <property type="match status" value="1"/>
</dbReference>
<evidence type="ECO:0000259" key="9">
    <source>
        <dbReference type="Pfam" id="PF24101"/>
    </source>
</evidence>
<sequence>MFLILEKQLNKVFDVQMREYIWKFVKILKHLSFTEDIPIVTIKKARKYLEEINAVFIDVTDLTLEQIQNRYGDKVRILASEERRRCSLIGNNDSSVKISPEAYQVLEEIAKTREVGLTQADAAKNMALDSKTIFYYIKYLNDLDLIVKIPIAHQPVHTSLLIHRSFKNQNEVYIEQKKKEEEINLERIIGLPLLLQNVQESTNNETKRGLSAAYSELTKQRITTLLQSAKQQTLLIHDVMVALNLNFEAKSDRKWFYRLLSKLEADGYIEKINVLKRVKAKERSNQGASDKCIRFLKLYSISQEDYKARKLLGDPESDLVFGNEGLLADMTLENQILRIVQMAGAEGATAGVILKNSLLILRLKTIERSLNNMSKKLSQRVLQKMLKSDNNIPDSIGLKKVSESVGRERRYRYYADPLPEIPQIEANASVNSSNANTEDSDTILVPSKDTRQHIVTPALRKSCFLQLLEEREMIDLGQEFTTAFEELLNQEKKIDGEKFHRVDKRTIERVAESLKKENKLKIYSVQIPQLNGAHKPRKLCVLPGLKFEDAKVKDYIEMLMDKTYLSQVRVKPQEQEDLNIFRTSDMDFGSTNSKAVEDDSPPVNALGINESTSGDKQSEYSVVYDNNDRSGVDTNSNLPAIEYDLEASDLFLKSNYIEDEGLSGNCDDFSNGRRLEEHLQLLSQKRMNEKVNEEVEYAMPIAQDYGYINAIMLRTRTLHEYLFAKLRSASSSCFKNNGIFRTATLFQDMPLELYLKIIGVFHKSKLVEKFIEHPVDIALKDLSTEMKRETTGKKNSLRPNIKRMIDILVALCILNPVNETNTVSTKSDHDEFNFQRRYKFNSRVPLYNHSLETKPFIRFYAIDSLESIAAYWANLEFICVKKGVKKRIKMSISDTSQLPGENSPYLEQELESDNEALEVRAKKKSPLYAITNARNWIPPFIFTVEERNSLNPYTNPTTGESPYENAIKCKAISLKHGLATNSSNIPMRRVKNYFQRFEANFIRKQLLKDNRKKERKIIDTLEKTKKKKKPVTTETSKDIRREVQNAVLRGGSAGNLALVNNEILPVVETDVYHTYKRKRGDFTEEEDRLLLVAASVIEAIWGTKRAGKWLAVSKLFKPPRIIPYHNCRRRFAVLINRTAEKEAYESMIAKFKVLYPKGIETGVFSNVTDLNPPDIDIYPMVNYLIENQNMRVVKERIVLPSDVKTLQNKFIAERYSADIDISEKLESEELRSLVKKMTFLYSIPLTCPMNNSTEIDFSNDLQDEEKQISSYSVKGFIKMLLLTEEKNYDEQSAFSILQSFSDVNIPEILQQLQQEQLIATKTGKNNRSIPGRGFHLSERFSFLLKGYLPDRFFDQLISFKDTFSRVESCLKIIPIELNSGTMGCILDLISAKTCKLELNFDKHKGSADIDLSLIKLEDYEVNTKKRKLDSLNEKAPYLETPLEVAKIRRKEPVSPDNLYMETVEEEDIGVSVIRQFNCGADAERVYNTILNSGVLGIFTWKLKEVLNIESKKLHQIITTLKNLNHPKLPINIIAEVGYQNICLVSYKYLGQWSISTVISENKSERNFVQTYCWHDINGNLVSSIWNSSLEVVLSLIVTFPGIYEV</sequence>
<accession>A0AAD5Y1J6</accession>
<keyword evidence="5" id="KW-0539">Nucleus</keyword>
<reference evidence="11" key="1">
    <citation type="submission" date="2020-05" db="EMBL/GenBank/DDBJ databases">
        <title>Phylogenomic resolution of chytrid fungi.</title>
        <authorList>
            <person name="Stajich J.E."/>
            <person name="Amses K."/>
            <person name="Simmons R."/>
            <person name="Seto K."/>
            <person name="Myers J."/>
            <person name="Bonds A."/>
            <person name="Quandt C.A."/>
            <person name="Barry K."/>
            <person name="Liu P."/>
            <person name="Grigoriev I."/>
            <person name="Longcore J.E."/>
            <person name="James T.Y."/>
        </authorList>
    </citation>
    <scope>NUCLEOTIDE SEQUENCE</scope>
    <source>
        <strain evidence="11">JEL0476</strain>
    </source>
</reference>
<evidence type="ECO:0000259" key="8">
    <source>
        <dbReference type="Pfam" id="PF20222"/>
    </source>
</evidence>
<gene>
    <name evidence="11" type="ORF">HK099_000652</name>
</gene>
<evidence type="ECO:0000259" key="10">
    <source>
        <dbReference type="Pfam" id="PF24538"/>
    </source>
</evidence>
<comment type="subcellular location">
    <subcellularLocation>
        <location evidence="1">Nucleus</location>
    </subcellularLocation>
</comment>
<dbReference type="GO" id="GO:0003677">
    <property type="term" value="F:DNA binding"/>
    <property type="evidence" value="ECO:0007669"/>
    <property type="project" value="UniProtKB-KW"/>
</dbReference>
<dbReference type="EMBL" id="JADGJW010000116">
    <property type="protein sequence ID" value="KAJ3223822.1"/>
    <property type="molecule type" value="Genomic_DNA"/>
</dbReference>
<name>A0AAD5Y1J6_9FUNG</name>
<evidence type="ECO:0000256" key="5">
    <source>
        <dbReference type="ARBA" id="ARBA00023242"/>
    </source>
</evidence>
<keyword evidence="3" id="KW-0238">DNA-binding</keyword>
<evidence type="ECO:0000259" key="7">
    <source>
        <dbReference type="Pfam" id="PF04182"/>
    </source>
</evidence>
<dbReference type="PANTHER" id="PTHR15180">
    <property type="entry name" value="GENERAL TRANSCRIPTION FACTOR 3C POLYPEPTIDE 1"/>
    <property type="match status" value="1"/>
</dbReference>
<dbReference type="GO" id="GO:0042791">
    <property type="term" value="P:5S class rRNA transcription by RNA polymerase III"/>
    <property type="evidence" value="ECO:0007669"/>
    <property type="project" value="TreeGrafter"/>
</dbReference>
<dbReference type="PANTHER" id="PTHR15180:SF1">
    <property type="entry name" value="GENERAL TRANSCRIPTION FACTOR 3C POLYPEPTIDE 1"/>
    <property type="match status" value="1"/>
</dbReference>
<feature type="domain" description="DUF7599" evidence="10">
    <location>
        <begin position="217"/>
        <end position="303"/>
    </location>
</feature>
<protein>
    <recommendedName>
        <fullName evidence="13">Myb-like domain-containing protein</fullName>
    </recommendedName>
</protein>
<feature type="domain" description="Transcription factor tau subunit sfc3/Tfc3 C-terminal" evidence="8">
    <location>
        <begin position="1077"/>
        <end position="1398"/>
    </location>
</feature>
<dbReference type="GO" id="GO:0005634">
    <property type="term" value="C:nucleus"/>
    <property type="evidence" value="ECO:0007669"/>
    <property type="project" value="UniProtKB-SubCell"/>
</dbReference>
<dbReference type="Pfam" id="PF04182">
    <property type="entry name" value="B-block_TFIIIC"/>
    <property type="match status" value="1"/>
</dbReference>
<organism evidence="11 12">
    <name type="scientific">Clydaea vesicula</name>
    <dbReference type="NCBI Taxonomy" id="447962"/>
    <lineage>
        <taxon>Eukaryota</taxon>
        <taxon>Fungi</taxon>
        <taxon>Fungi incertae sedis</taxon>
        <taxon>Chytridiomycota</taxon>
        <taxon>Chytridiomycota incertae sedis</taxon>
        <taxon>Chytridiomycetes</taxon>
        <taxon>Lobulomycetales</taxon>
        <taxon>Lobulomycetaceae</taxon>
        <taxon>Clydaea</taxon>
    </lineage>
</organism>
<feature type="domain" description="B-block binding subunit of TFIIIC" evidence="7">
    <location>
        <begin position="100"/>
        <end position="167"/>
    </location>
</feature>
<feature type="region of interest" description="Disordered" evidence="6">
    <location>
        <begin position="589"/>
        <end position="620"/>
    </location>
</feature>
<dbReference type="Pfam" id="PF24101">
    <property type="entry name" value="WHD_GTF3C1"/>
    <property type="match status" value="1"/>
</dbReference>
<proteinExistence type="predicted"/>
<evidence type="ECO:0000256" key="2">
    <source>
        <dbReference type="ARBA" id="ARBA00022553"/>
    </source>
</evidence>
<evidence type="ECO:0008006" key="13">
    <source>
        <dbReference type="Google" id="ProtNLM"/>
    </source>
</evidence>
<dbReference type="InterPro" id="IPR007309">
    <property type="entry name" value="TFIIIC_Bblock-bd"/>
</dbReference>
<dbReference type="InterPro" id="IPR044210">
    <property type="entry name" value="Tfc3-like"/>
</dbReference>
<evidence type="ECO:0000256" key="3">
    <source>
        <dbReference type="ARBA" id="ARBA00023125"/>
    </source>
</evidence>
<dbReference type="InterPro" id="IPR056467">
    <property type="entry name" value="eWH_GTF3C1"/>
</dbReference>
<evidence type="ECO:0000256" key="1">
    <source>
        <dbReference type="ARBA" id="ARBA00004123"/>
    </source>
</evidence>
<keyword evidence="4" id="KW-0804">Transcription</keyword>
<dbReference type="InterPro" id="IPR056020">
    <property type="entry name" value="DUF7599"/>
</dbReference>
<keyword evidence="2" id="KW-0597">Phosphoprotein</keyword>
<feature type="domain" description="GTF3C1 extended winged-helix" evidence="9">
    <location>
        <begin position="460"/>
        <end position="560"/>
    </location>
</feature>
<keyword evidence="12" id="KW-1185">Reference proteome</keyword>
<dbReference type="InterPro" id="IPR046488">
    <property type="entry name" value="Sfc3/Tfc3_C"/>
</dbReference>
<evidence type="ECO:0000313" key="11">
    <source>
        <dbReference type="EMBL" id="KAJ3223822.1"/>
    </source>
</evidence>